<evidence type="ECO:0000313" key="2">
    <source>
        <dbReference type="EMBL" id="GEO33791.1"/>
    </source>
</evidence>
<proteinExistence type="predicted"/>
<organism evidence="2 3">
    <name type="scientific">Cellulomonas aerilata</name>
    <dbReference type="NCBI Taxonomy" id="515326"/>
    <lineage>
        <taxon>Bacteria</taxon>
        <taxon>Bacillati</taxon>
        <taxon>Actinomycetota</taxon>
        <taxon>Actinomycetes</taxon>
        <taxon>Micrococcales</taxon>
        <taxon>Cellulomonadaceae</taxon>
        <taxon>Cellulomonas</taxon>
    </lineage>
</organism>
<dbReference type="Proteomes" id="UP000321181">
    <property type="component" value="Unassembled WGS sequence"/>
</dbReference>
<name>A0A512DBD9_9CELL</name>
<protein>
    <submittedName>
        <fullName evidence="2">Uncharacterized protein</fullName>
    </submittedName>
</protein>
<gene>
    <name evidence="2" type="ORF">CAE01nite_15160</name>
</gene>
<feature type="compositionally biased region" description="Gly residues" evidence="1">
    <location>
        <begin position="68"/>
        <end position="80"/>
    </location>
</feature>
<dbReference type="AlphaFoldDB" id="A0A512DBD9"/>
<feature type="compositionally biased region" description="Basic and acidic residues" evidence="1">
    <location>
        <begin position="95"/>
        <end position="116"/>
    </location>
</feature>
<comment type="caution">
    <text evidence="2">The sequence shown here is derived from an EMBL/GenBank/DDBJ whole genome shotgun (WGS) entry which is preliminary data.</text>
</comment>
<sequence>MVIAVLLLSFGGSADRRGSRGCASPARTGFAVVADRDIIGRRRTFVRQRADDWAEWVDPDADVPFGRSGRGAGRGPGTGLGVPTPDRIRTRRADRKGCRAGKECPKMASTPRRERGAAGFEPPDEGRLTLCG</sequence>
<dbReference type="EMBL" id="BJYY01000012">
    <property type="protein sequence ID" value="GEO33791.1"/>
    <property type="molecule type" value="Genomic_DNA"/>
</dbReference>
<evidence type="ECO:0000313" key="3">
    <source>
        <dbReference type="Proteomes" id="UP000321181"/>
    </source>
</evidence>
<evidence type="ECO:0000256" key="1">
    <source>
        <dbReference type="SAM" id="MobiDB-lite"/>
    </source>
</evidence>
<feature type="region of interest" description="Disordered" evidence="1">
    <location>
        <begin position="58"/>
        <end position="132"/>
    </location>
</feature>
<reference evidence="2 3" key="1">
    <citation type="submission" date="2019-07" db="EMBL/GenBank/DDBJ databases">
        <title>Whole genome shotgun sequence of Cellulomonas aerilata NBRC 106308.</title>
        <authorList>
            <person name="Hosoyama A."/>
            <person name="Uohara A."/>
            <person name="Ohji S."/>
            <person name="Ichikawa N."/>
        </authorList>
    </citation>
    <scope>NUCLEOTIDE SEQUENCE [LARGE SCALE GENOMIC DNA]</scope>
    <source>
        <strain evidence="2 3">NBRC 106308</strain>
    </source>
</reference>
<keyword evidence="3" id="KW-1185">Reference proteome</keyword>
<accession>A0A512DBD9</accession>